<keyword evidence="3" id="KW-1185">Reference proteome</keyword>
<dbReference type="AlphaFoldDB" id="A0A2N3VLK9"/>
<dbReference type="GO" id="GO:0006950">
    <property type="term" value="P:response to stress"/>
    <property type="evidence" value="ECO:0007669"/>
    <property type="project" value="TreeGrafter"/>
</dbReference>
<dbReference type="SMART" id="SM00347">
    <property type="entry name" value="HTH_MARR"/>
    <property type="match status" value="1"/>
</dbReference>
<evidence type="ECO:0000313" key="3">
    <source>
        <dbReference type="Proteomes" id="UP000233766"/>
    </source>
</evidence>
<dbReference type="RefSeq" id="WP_101468046.1">
    <property type="nucleotide sequence ID" value="NZ_JBFBCA010000001.1"/>
</dbReference>
<dbReference type="InterPro" id="IPR039422">
    <property type="entry name" value="MarR/SlyA-like"/>
</dbReference>
<dbReference type="PANTHER" id="PTHR33164">
    <property type="entry name" value="TRANSCRIPTIONAL REGULATOR, MARR FAMILY"/>
    <property type="match status" value="1"/>
</dbReference>
<evidence type="ECO:0000259" key="1">
    <source>
        <dbReference type="PROSITE" id="PS50995"/>
    </source>
</evidence>
<dbReference type="Gene3D" id="1.10.10.10">
    <property type="entry name" value="Winged helix-like DNA-binding domain superfamily/Winged helix DNA-binding domain"/>
    <property type="match status" value="1"/>
</dbReference>
<protein>
    <submittedName>
        <fullName evidence="2">MarR family transcriptional regulator</fullName>
    </submittedName>
</protein>
<organism evidence="2 3">
    <name type="scientific">Nocardia fluminea</name>
    <dbReference type="NCBI Taxonomy" id="134984"/>
    <lineage>
        <taxon>Bacteria</taxon>
        <taxon>Bacillati</taxon>
        <taxon>Actinomycetota</taxon>
        <taxon>Actinomycetes</taxon>
        <taxon>Mycobacteriales</taxon>
        <taxon>Nocardiaceae</taxon>
        <taxon>Nocardia</taxon>
    </lineage>
</organism>
<dbReference type="InterPro" id="IPR036390">
    <property type="entry name" value="WH_DNA-bd_sf"/>
</dbReference>
<proteinExistence type="predicted"/>
<dbReference type="PROSITE" id="PS50995">
    <property type="entry name" value="HTH_MARR_2"/>
    <property type="match status" value="1"/>
</dbReference>
<reference evidence="2 3" key="1">
    <citation type="submission" date="2017-12" db="EMBL/GenBank/DDBJ databases">
        <title>Sequencing the genomes of 1000 Actinobacteria strains.</title>
        <authorList>
            <person name="Klenk H.-P."/>
        </authorList>
    </citation>
    <scope>NUCLEOTIDE SEQUENCE [LARGE SCALE GENOMIC DNA]</scope>
    <source>
        <strain evidence="2 3">DSM 44489</strain>
    </source>
</reference>
<dbReference type="Pfam" id="PF12802">
    <property type="entry name" value="MarR_2"/>
    <property type="match status" value="1"/>
</dbReference>
<dbReference type="PRINTS" id="PR00598">
    <property type="entry name" value="HTHMARR"/>
</dbReference>
<dbReference type="OrthoDB" id="3237509at2"/>
<dbReference type="Proteomes" id="UP000233766">
    <property type="component" value="Unassembled WGS sequence"/>
</dbReference>
<dbReference type="InterPro" id="IPR000835">
    <property type="entry name" value="HTH_MarR-typ"/>
</dbReference>
<dbReference type="SUPFAM" id="SSF46785">
    <property type="entry name" value="Winged helix' DNA-binding domain"/>
    <property type="match status" value="1"/>
</dbReference>
<dbReference type="EMBL" id="PJMW01000002">
    <property type="protein sequence ID" value="PKV82500.1"/>
    <property type="molecule type" value="Genomic_DNA"/>
</dbReference>
<sequence>MGDTSPDFVDGVRAEWAETYPEVDTSTIEVIGRINRISSLALHQLDRALAPRGVNRGEFDILCALARAGRPLRASEVTARTMTSGASTTKHADRLTKIGLIERLPFERDGRVVLLRLTEAGRELVDAELPSRVDRDHKLLEGLDEQERQMLASLLRRVSRNTDAAAWPGPGS</sequence>
<feature type="domain" description="HTH marR-type" evidence="1">
    <location>
        <begin position="24"/>
        <end position="160"/>
    </location>
</feature>
<dbReference type="GO" id="GO:0003700">
    <property type="term" value="F:DNA-binding transcription factor activity"/>
    <property type="evidence" value="ECO:0007669"/>
    <property type="project" value="InterPro"/>
</dbReference>
<accession>A0A2N3VLK9</accession>
<name>A0A2N3VLK9_9NOCA</name>
<dbReference type="PANTHER" id="PTHR33164:SF104">
    <property type="entry name" value="TRANSCRIPTIONAL REGULATORY PROTEIN"/>
    <property type="match status" value="1"/>
</dbReference>
<comment type="caution">
    <text evidence="2">The sequence shown here is derived from an EMBL/GenBank/DDBJ whole genome shotgun (WGS) entry which is preliminary data.</text>
</comment>
<dbReference type="InterPro" id="IPR036388">
    <property type="entry name" value="WH-like_DNA-bd_sf"/>
</dbReference>
<gene>
    <name evidence="2" type="ORF">ATK86_6990</name>
</gene>
<evidence type="ECO:0000313" key="2">
    <source>
        <dbReference type="EMBL" id="PKV82500.1"/>
    </source>
</evidence>